<dbReference type="KEGG" id="pect:BN1012_Phect1805"/>
<dbReference type="Pfam" id="PF12146">
    <property type="entry name" value="Hydrolase_4"/>
    <property type="match status" value="1"/>
</dbReference>
<dbReference type="Proteomes" id="UP000032160">
    <property type="component" value="Chromosome I"/>
</dbReference>
<dbReference type="STRING" id="1458461.BN1012_Phect1805"/>
<organism evidence="2 3">
    <name type="scientific">Candidatus Phaeomarinibacter ectocarpi</name>
    <dbReference type="NCBI Taxonomy" id="1458461"/>
    <lineage>
        <taxon>Bacteria</taxon>
        <taxon>Pseudomonadati</taxon>
        <taxon>Pseudomonadota</taxon>
        <taxon>Alphaproteobacteria</taxon>
        <taxon>Hyphomicrobiales</taxon>
        <taxon>Parvibaculaceae</taxon>
        <taxon>Candidatus Phaeomarinibacter</taxon>
    </lineage>
</organism>
<dbReference type="GO" id="GO:0016787">
    <property type="term" value="F:hydrolase activity"/>
    <property type="evidence" value="ECO:0007669"/>
    <property type="project" value="UniProtKB-KW"/>
</dbReference>
<accession>X5MFP1</accession>
<name>X5MFP1_9HYPH</name>
<sequence length="236" mass="25476">MVQGNEILRRTLDRKDALLICEGNALQTDFLLLHAGGETRQVWRPVMRHLLEAGFTSTAYDQRGHGESTGSTGDGIEAFGRDTAAMIQTHRPALVVGASLGAYAALLALHGMRAKQEVRGLVLVDVVPAPNRCKVRRFLAAQAPQLSQSPLVDDILNRARQMTDAARSLTLPITLVRAGPSGPVTDDEVEKFQASCPQVQLRRVHDAGHLIARDAPQALAKVLTGFAHDLGISRKG</sequence>
<dbReference type="PANTHER" id="PTHR43194">
    <property type="entry name" value="HYDROLASE ALPHA/BETA FOLD FAMILY"/>
    <property type="match status" value="1"/>
</dbReference>
<dbReference type="RefSeq" id="WP_052534293.1">
    <property type="nucleotide sequence ID" value="NZ_HG966617.1"/>
</dbReference>
<evidence type="ECO:0000313" key="3">
    <source>
        <dbReference type="Proteomes" id="UP000032160"/>
    </source>
</evidence>
<feature type="domain" description="Serine aminopeptidase S33" evidence="1">
    <location>
        <begin position="31"/>
        <end position="124"/>
    </location>
</feature>
<dbReference type="PANTHER" id="PTHR43194:SF2">
    <property type="entry name" value="PEROXISOMAL MEMBRANE PROTEIN LPX1"/>
    <property type="match status" value="1"/>
</dbReference>
<dbReference type="EMBL" id="HG966617">
    <property type="protein sequence ID" value="CDO60019.1"/>
    <property type="molecule type" value="Genomic_DNA"/>
</dbReference>
<gene>
    <name evidence="2" type="ORF">BN1012_Phect1805</name>
</gene>
<dbReference type="InterPro" id="IPR022742">
    <property type="entry name" value="Hydrolase_4"/>
</dbReference>
<dbReference type="InterPro" id="IPR050228">
    <property type="entry name" value="Carboxylesterase_BioH"/>
</dbReference>
<proteinExistence type="predicted"/>
<evidence type="ECO:0000313" key="2">
    <source>
        <dbReference type="EMBL" id="CDO60019.1"/>
    </source>
</evidence>
<dbReference type="HOGENOM" id="CLU_020336_31_0_5"/>
<keyword evidence="2" id="KW-0378">Hydrolase</keyword>
<dbReference type="AlphaFoldDB" id="X5MFP1"/>
<evidence type="ECO:0000259" key="1">
    <source>
        <dbReference type="Pfam" id="PF12146"/>
    </source>
</evidence>
<dbReference type="SUPFAM" id="SSF53474">
    <property type="entry name" value="alpha/beta-Hydrolases"/>
    <property type="match status" value="1"/>
</dbReference>
<reference evidence="2 3" key="1">
    <citation type="journal article" date="2014" name="Front. Genet.">
        <title>Genome and metabolic network of "Candidatus Phaeomarinobacter ectocarpi" Ec32, a new candidate genus of Alphaproteobacteria frequently associated with brown algae.</title>
        <authorList>
            <person name="Dittami S.M."/>
            <person name="Barbeyron T."/>
            <person name="Boyen C."/>
            <person name="Cambefort J."/>
            <person name="Collet G."/>
            <person name="Delage L."/>
            <person name="Gobet A."/>
            <person name="Groisillier A."/>
            <person name="Leblanc C."/>
            <person name="Michel G."/>
            <person name="Scornet D."/>
            <person name="Siegel A."/>
            <person name="Tapia J.E."/>
            <person name="Tonon T."/>
        </authorList>
    </citation>
    <scope>NUCLEOTIDE SEQUENCE [LARGE SCALE GENOMIC DNA]</scope>
    <source>
        <strain evidence="2 3">Ec32</strain>
    </source>
</reference>
<keyword evidence="3" id="KW-1185">Reference proteome</keyword>
<protein>
    <submittedName>
        <fullName evidence="2">Hydrolase</fullName>
    </submittedName>
</protein>
<dbReference type="Gene3D" id="3.40.50.1820">
    <property type="entry name" value="alpha/beta hydrolase"/>
    <property type="match status" value="2"/>
</dbReference>
<dbReference type="InterPro" id="IPR029058">
    <property type="entry name" value="AB_hydrolase_fold"/>
</dbReference>